<sequence>MSMNSVYQNAGANFVSSLGEAARRNPVSTALLGMGVLWLITGGKPVDTATRMAKRGYDRLPEGATDWIDDGTRSVKRQVGALGDRLSHAGDSAGAMMENATAKARETGSAALQRASQLTSEVTDVASDFARDLPSRSADLFDSARGRLNRMLDEQPLLLGAVGLAIGAGIAASLPSTRIEAEYFGETADGLKAQASAFVGQQTEQLHSMADQAVDAVSEEARRQGFSPDSVKAAASEVGDKVARAASSVGDRLKAAD</sequence>
<accession>Q07HQ9</accession>
<organism evidence="1">
    <name type="scientific">Rhodopseudomonas palustris (strain BisA53)</name>
    <dbReference type="NCBI Taxonomy" id="316055"/>
    <lineage>
        <taxon>Bacteria</taxon>
        <taxon>Pseudomonadati</taxon>
        <taxon>Pseudomonadota</taxon>
        <taxon>Alphaproteobacteria</taxon>
        <taxon>Hyphomicrobiales</taxon>
        <taxon>Nitrobacteraceae</taxon>
        <taxon>Rhodopseudomonas</taxon>
    </lineage>
</organism>
<dbReference type="eggNOG" id="ENOG5030D6W">
    <property type="taxonomic scope" value="Bacteria"/>
</dbReference>
<evidence type="ECO:0008006" key="2">
    <source>
        <dbReference type="Google" id="ProtNLM"/>
    </source>
</evidence>
<name>Q07HQ9_RHOP5</name>
<protein>
    <recommendedName>
        <fullName evidence="2">DUF3618 domain-containing protein</fullName>
    </recommendedName>
</protein>
<reference evidence="1" key="1">
    <citation type="submission" date="2006-09" db="EMBL/GenBank/DDBJ databases">
        <title>Complete sequence of Rhodopseudomonas palustris BisA53.</title>
        <authorList>
            <consortium name="US DOE Joint Genome Institute"/>
            <person name="Copeland A."/>
            <person name="Lucas S."/>
            <person name="Lapidus A."/>
            <person name="Barry K."/>
            <person name="Detter J.C."/>
            <person name="Glavina del Rio T."/>
            <person name="Hammon N."/>
            <person name="Israni S."/>
            <person name="Dalin E."/>
            <person name="Tice H."/>
            <person name="Pitluck S."/>
            <person name="Chain P."/>
            <person name="Malfatti S."/>
            <person name="Shin M."/>
            <person name="Vergez L."/>
            <person name="Schmutz J."/>
            <person name="Larimer F."/>
            <person name="Land M."/>
            <person name="Hauser L."/>
            <person name="Pelletier D.A."/>
            <person name="Kyrpides N."/>
            <person name="Kim E."/>
            <person name="Harwood C.S."/>
            <person name="Oda Y."/>
            <person name="Richardson P."/>
        </authorList>
    </citation>
    <scope>NUCLEOTIDE SEQUENCE [LARGE SCALE GENOMIC DNA]</scope>
    <source>
        <strain evidence="1">BisA53</strain>
    </source>
</reference>
<proteinExistence type="predicted"/>
<dbReference type="STRING" id="316055.RPE_4605"/>
<evidence type="ECO:0000313" key="1">
    <source>
        <dbReference type="EMBL" id="ABJ08525.1"/>
    </source>
</evidence>
<dbReference type="HOGENOM" id="CLU_1189173_0_0_5"/>
<dbReference type="AlphaFoldDB" id="Q07HQ9"/>
<gene>
    <name evidence="1" type="ordered locus">RPE_4605</name>
</gene>
<dbReference type="OrthoDB" id="8138009at2"/>
<dbReference type="KEGG" id="rpe:RPE_4605"/>
<dbReference type="EMBL" id="CP000463">
    <property type="protein sequence ID" value="ABJ08525.1"/>
    <property type="molecule type" value="Genomic_DNA"/>
</dbReference>